<feature type="transmembrane region" description="Helical" evidence="1">
    <location>
        <begin position="177"/>
        <end position="199"/>
    </location>
</feature>
<keyword evidence="1" id="KW-0812">Transmembrane</keyword>
<gene>
    <name evidence="2" type="ORF">D1164_07175</name>
</gene>
<protein>
    <submittedName>
        <fullName evidence="2">Uncharacterized protein</fullName>
    </submittedName>
</protein>
<proteinExistence type="predicted"/>
<evidence type="ECO:0000313" key="2">
    <source>
        <dbReference type="EMBL" id="RIH66035.1"/>
    </source>
</evidence>
<keyword evidence="1" id="KW-0472">Membrane</keyword>
<evidence type="ECO:0000313" key="3">
    <source>
        <dbReference type="Proteomes" id="UP000266441"/>
    </source>
</evidence>
<dbReference type="EMBL" id="QWET01000004">
    <property type="protein sequence ID" value="RIH66035.1"/>
    <property type="molecule type" value="Genomic_DNA"/>
</dbReference>
<feature type="transmembrane region" description="Helical" evidence="1">
    <location>
        <begin position="45"/>
        <end position="69"/>
    </location>
</feature>
<evidence type="ECO:0000256" key="1">
    <source>
        <dbReference type="SAM" id="Phobius"/>
    </source>
</evidence>
<reference evidence="2 3" key="1">
    <citation type="journal article" date="2015" name="Int. J. Syst. Evol. Microbiol.">
        <title>Mariniphaga sediminis sp. nov., isolated from coastal sediment.</title>
        <authorList>
            <person name="Wang F.Q."/>
            <person name="Shen Q.Y."/>
            <person name="Chen G.J."/>
            <person name="Du Z.J."/>
        </authorList>
    </citation>
    <scope>NUCLEOTIDE SEQUENCE [LARGE SCALE GENOMIC DNA]</scope>
    <source>
        <strain evidence="2 3">SY21</strain>
    </source>
</reference>
<dbReference type="OrthoDB" id="1119194at2"/>
<feature type="transmembrane region" description="Helical" evidence="1">
    <location>
        <begin position="134"/>
        <end position="157"/>
    </location>
</feature>
<comment type="caution">
    <text evidence="2">The sequence shown here is derived from an EMBL/GenBank/DDBJ whole genome shotgun (WGS) entry which is preliminary data.</text>
</comment>
<sequence>MELKDLKKTWEQLSPDKELDEQQIREMLRKKTRNLIDRIDRNIRIGFVALFILIVLFILDDFVFAPMLIKKVGNNVEIPEWLVFLSIFSNVLIFTTFIYFVVQYYRVKRSCDISCNLRETLIKITGILRIYQRLFYLALLILTLAMILQFVSGMYSGMALGIEDQGILFSDIPLGKLLLAGVVGLTVLVLTVGGIYLLMRWGFRRLYGNYISKLKNALQELNEIEQ</sequence>
<dbReference type="AlphaFoldDB" id="A0A399D234"/>
<feature type="transmembrane region" description="Helical" evidence="1">
    <location>
        <begin position="81"/>
        <end position="102"/>
    </location>
</feature>
<accession>A0A399D234</accession>
<dbReference type="RefSeq" id="WP_119349269.1">
    <property type="nucleotide sequence ID" value="NZ_QWET01000004.1"/>
</dbReference>
<keyword evidence="1" id="KW-1133">Transmembrane helix</keyword>
<name>A0A399D234_9BACT</name>
<organism evidence="2 3">
    <name type="scientific">Mariniphaga sediminis</name>
    <dbReference type="NCBI Taxonomy" id="1628158"/>
    <lineage>
        <taxon>Bacteria</taxon>
        <taxon>Pseudomonadati</taxon>
        <taxon>Bacteroidota</taxon>
        <taxon>Bacteroidia</taxon>
        <taxon>Marinilabiliales</taxon>
        <taxon>Prolixibacteraceae</taxon>
        <taxon>Mariniphaga</taxon>
    </lineage>
</organism>
<dbReference type="Proteomes" id="UP000266441">
    <property type="component" value="Unassembled WGS sequence"/>
</dbReference>
<keyword evidence="3" id="KW-1185">Reference proteome</keyword>